<dbReference type="InterPro" id="IPR011991">
    <property type="entry name" value="ArsR-like_HTH"/>
</dbReference>
<dbReference type="GO" id="GO:0005829">
    <property type="term" value="C:cytosol"/>
    <property type="evidence" value="ECO:0007669"/>
    <property type="project" value="TreeGrafter"/>
</dbReference>
<dbReference type="InterPro" id="IPR011008">
    <property type="entry name" value="Dimeric_a/b-barrel"/>
</dbReference>
<evidence type="ECO:0000256" key="1">
    <source>
        <dbReference type="ARBA" id="ARBA00023015"/>
    </source>
</evidence>
<evidence type="ECO:0000259" key="4">
    <source>
        <dbReference type="PROSITE" id="PS50956"/>
    </source>
</evidence>
<dbReference type="AlphaFoldDB" id="A0A385Z178"/>
<accession>A0A385Z178</accession>
<dbReference type="InterPro" id="IPR019885">
    <property type="entry name" value="Tscrpt_reg_HTH_AsnC-type_CS"/>
</dbReference>
<sequence length="165" mass="18928">MSNTKKVKLDRINRAILENLQNNARISNLELAEKVNLSPSACLQRTKALEDAGLIRAYMASIDLDAICINVMAYVMFRLRDHASHLRVQFERSIGQRRELVDCLKVDGEYDYIALATCSTVGDFNLLCEQLIEENPNIQKITSHIILDKTKWFAGYPLDNLIWRE</sequence>
<dbReference type="EMBL" id="CP032419">
    <property type="protein sequence ID" value="AYC32290.1"/>
    <property type="molecule type" value="Genomic_DNA"/>
</dbReference>
<gene>
    <name evidence="5" type="ORF">D3880_07800</name>
</gene>
<keyword evidence="2" id="KW-0238">DNA-binding</keyword>
<feature type="domain" description="HTH asnC-type" evidence="4">
    <location>
        <begin position="9"/>
        <end position="75"/>
    </location>
</feature>
<proteinExistence type="predicted"/>
<evidence type="ECO:0000256" key="3">
    <source>
        <dbReference type="ARBA" id="ARBA00023163"/>
    </source>
</evidence>
<dbReference type="GO" id="GO:0043565">
    <property type="term" value="F:sequence-specific DNA binding"/>
    <property type="evidence" value="ECO:0007669"/>
    <property type="project" value="InterPro"/>
</dbReference>
<dbReference type="SUPFAM" id="SSF54909">
    <property type="entry name" value="Dimeric alpha+beta barrel"/>
    <property type="match status" value="1"/>
</dbReference>
<dbReference type="Gene3D" id="3.30.70.920">
    <property type="match status" value="1"/>
</dbReference>
<name>A0A385Z178_9PSED</name>
<evidence type="ECO:0000256" key="2">
    <source>
        <dbReference type="ARBA" id="ARBA00023125"/>
    </source>
</evidence>
<dbReference type="InterPro" id="IPR036388">
    <property type="entry name" value="WH-like_DNA-bd_sf"/>
</dbReference>
<dbReference type="InterPro" id="IPR000485">
    <property type="entry name" value="AsnC-type_HTH_dom"/>
</dbReference>
<dbReference type="Gene3D" id="1.10.10.10">
    <property type="entry name" value="Winged helix-like DNA-binding domain superfamily/Winged helix DNA-binding domain"/>
    <property type="match status" value="1"/>
</dbReference>
<dbReference type="SUPFAM" id="SSF46785">
    <property type="entry name" value="Winged helix' DNA-binding domain"/>
    <property type="match status" value="1"/>
</dbReference>
<dbReference type="PROSITE" id="PS50956">
    <property type="entry name" value="HTH_ASNC_2"/>
    <property type="match status" value="1"/>
</dbReference>
<organism evidence="5 6">
    <name type="scientific">Pseudomonas cavernae</name>
    <dbReference type="NCBI Taxonomy" id="2320867"/>
    <lineage>
        <taxon>Bacteria</taxon>
        <taxon>Pseudomonadati</taxon>
        <taxon>Pseudomonadota</taxon>
        <taxon>Gammaproteobacteria</taxon>
        <taxon>Pseudomonadales</taxon>
        <taxon>Pseudomonadaceae</taxon>
        <taxon>Pseudomonas</taxon>
    </lineage>
</organism>
<keyword evidence="6" id="KW-1185">Reference proteome</keyword>
<dbReference type="RefSeq" id="WP_119892912.1">
    <property type="nucleotide sequence ID" value="NZ_CP032419.1"/>
</dbReference>
<evidence type="ECO:0000313" key="6">
    <source>
        <dbReference type="Proteomes" id="UP000265560"/>
    </source>
</evidence>
<dbReference type="CDD" id="cd00090">
    <property type="entry name" value="HTH_ARSR"/>
    <property type="match status" value="1"/>
</dbReference>
<dbReference type="Pfam" id="PF01037">
    <property type="entry name" value="AsnC_trans_reg"/>
    <property type="match status" value="1"/>
</dbReference>
<dbReference type="SMART" id="SM00344">
    <property type="entry name" value="HTH_ASNC"/>
    <property type="match status" value="1"/>
</dbReference>
<dbReference type="PROSITE" id="PS00519">
    <property type="entry name" value="HTH_ASNC_1"/>
    <property type="match status" value="1"/>
</dbReference>
<dbReference type="InterPro" id="IPR036390">
    <property type="entry name" value="WH_DNA-bd_sf"/>
</dbReference>
<dbReference type="InterPro" id="IPR019888">
    <property type="entry name" value="Tscrpt_reg_AsnC-like"/>
</dbReference>
<evidence type="ECO:0000313" key="5">
    <source>
        <dbReference type="EMBL" id="AYC32290.1"/>
    </source>
</evidence>
<dbReference type="Proteomes" id="UP000265560">
    <property type="component" value="Chromosome"/>
</dbReference>
<dbReference type="Pfam" id="PF13412">
    <property type="entry name" value="HTH_24"/>
    <property type="match status" value="1"/>
</dbReference>
<dbReference type="OrthoDB" id="8590699at2"/>
<dbReference type="GO" id="GO:0006355">
    <property type="term" value="P:regulation of DNA-templated transcription"/>
    <property type="evidence" value="ECO:0007669"/>
    <property type="project" value="UniProtKB-ARBA"/>
</dbReference>
<reference evidence="6" key="1">
    <citation type="submission" date="2018-09" db="EMBL/GenBank/DDBJ databases">
        <authorList>
            <person name="Zhu H."/>
        </authorList>
    </citation>
    <scope>NUCLEOTIDE SEQUENCE [LARGE SCALE GENOMIC DNA]</scope>
    <source>
        <strain evidence="6">K2W31S-8</strain>
    </source>
</reference>
<keyword evidence="1" id="KW-0805">Transcription regulation</keyword>
<dbReference type="KEGG" id="pcav:D3880_07800"/>
<dbReference type="GO" id="GO:0043200">
    <property type="term" value="P:response to amino acid"/>
    <property type="evidence" value="ECO:0007669"/>
    <property type="project" value="TreeGrafter"/>
</dbReference>
<dbReference type="PANTHER" id="PTHR30154:SF34">
    <property type="entry name" value="TRANSCRIPTIONAL REGULATOR AZLB"/>
    <property type="match status" value="1"/>
</dbReference>
<dbReference type="InterPro" id="IPR019887">
    <property type="entry name" value="Tscrpt_reg_AsnC/Lrp_C"/>
</dbReference>
<keyword evidence="3" id="KW-0804">Transcription</keyword>
<dbReference type="PRINTS" id="PR00033">
    <property type="entry name" value="HTHASNC"/>
</dbReference>
<protein>
    <submittedName>
        <fullName evidence="5">Lrp/AsnC family transcriptional regulator</fullName>
    </submittedName>
</protein>
<dbReference type="PANTHER" id="PTHR30154">
    <property type="entry name" value="LEUCINE-RESPONSIVE REGULATORY PROTEIN"/>
    <property type="match status" value="1"/>
</dbReference>